<gene>
    <name evidence="1" type="ORF">FIBSPDRAFT_223241</name>
</gene>
<accession>A0A165YX80</accession>
<dbReference type="AlphaFoldDB" id="A0A165YX80"/>
<evidence type="ECO:0000313" key="1">
    <source>
        <dbReference type="EMBL" id="KZP10012.1"/>
    </source>
</evidence>
<dbReference type="EMBL" id="KV417688">
    <property type="protein sequence ID" value="KZP10012.1"/>
    <property type="molecule type" value="Genomic_DNA"/>
</dbReference>
<organism evidence="1">
    <name type="scientific">Athelia psychrophila</name>
    <dbReference type="NCBI Taxonomy" id="1759441"/>
    <lineage>
        <taxon>Eukaryota</taxon>
        <taxon>Fungi</taxon>
        <taxon>Dikarya</taxon>
        <taxon>Basidiomycota</taxon>
        <taxon>Agaricomycotina</taxon>
        <taxon>Agaricomycetes</taxon>
        <taxon>Agaricomycetidae</taxon>
        <taxon>Atheliales</taxon>
        <taxon>Atheliaceae</taxon>
        <taxon>Athelia</taxon>
    </lineage>
</organism>
<protein>
    <submittedName>
        <fullName evidence="1">Uncharacterized protein</fullName>
    </submittedName>
</protein>
<sequence>MDAPQETQNISPRTFITIGTLAEASVTNIAGNLNTHVENMHFGPGSTVVSGYTPTSLSQMLDIRAAVRDPGVSKGLGKRPSGQS</sequence>
<name>A0A165YX80_9AGAM</name>
<proteinExistence type="predicted"/>
<reference evidence="1" key="1">
    <citation type="journal article" date="2016" name="Mol. Biol. Evol.">
        <title>Comparative Genomics of Early-Diverging Mushroom-Forming Fungi Provides Insights into the Origins of Lignocellulose Decay Capabilities.</title>
        <authorList>
            <person name="Nagy L.G."/>
            <person name="Riley R."/>
            <person name="Tritt A."/>
            <person name="Adam C."/>
            <person name="Daum C."/>
            <person name="Floudas D."/>
            <person name="Sun H."/>
            <person name="Yadav J.S."/>
            <person name="Pangilinan J."/>
            <person name="Larsson K.H."/>
            <person name="Matsuura K."/>
            <person name="Barry K."/>
            <person name="Labutti K."/>
            <person name="Kuo R."/>
            <person name="Ohm R.A."/>
            <person name="Bhattacharya S.S."/>
            <person name="Shirouzu T."/>
            <person name="Yoshinaga Y."/>
            <person name="Martin F.M."/>
            <person name="Grigoriev I.V."/>
            <person name="Hibbett D.S."/>
        </authorList>
    </citation>
    <scope>NUCLEOTIDE SEQUENCE [LARGE SCALE GENOMIC DNA]</scope>
    <source>
        <strain evidence="1">CBS 109695</strain>
    </source>
</reference>